<dbReference type="OrthoDB" id="27243at10239"/>
<dbReference type="EMBL" id="LR596615">
    <property type="protein sequence ID" value="VUE36433.1"/>
    <property type="molecule type" value="Genomic_DNA"/>
</dbReference>
<evidence type="ECO:0000313" key="4">
    <source>
        <dbReference type="Proteomes" id="UP000317227"/>
    </source>
</evidence>
<protein>
    <submittedName>
        <fullName evidence="1">Uncharacterized protein</fullName>
    </submittedName>
</protein>
<gene>
    <name evidence="1" type="primary">g387</name>
</gene>
<dbReference type="KEGG" id="vg:40100805"/>
<keyword evidence="3" id="KW-1185">Reference proteome</keyword>
<evidence type="ECO:0000313" key="2">
    <source>
        <dbReference type="EMBL" id="VUE36433.1"/>
    </source>
</evidence>
<evidence type="ECO:0000313" key="3">
    <source>
        <dbReference type="Proteomes" id="UP000240931"/>
    </source>
</evidence>
<organism evidence="1 3">
    <name type="scientific">Yersinia phage fHe-Yen9-04</name>
    <dbReference type="NCBI Taxonomy" id="2052742"/>
    <lineage>
        <taxon>Viruses</taxon>
        <taxon>Duplodnaviria</taxon>
        <taxon>Heunggongvirae</taxon>
        <taxon>Uroviricota</taxon>
        <taxon>Caudoviricetes</taxon>
        <taxon>Eneladusvirus</taxon>
        <taxon>Eneladusvirus Yen904</taxon>
    </lineage>
</organism>
<sequence>MKPNLPQEPNPNLIESMCMRYDHSHGIRSPRFNNNTFEIETEEEFEQRQDSNRRMMRKLYEEVSGYGFYQYTKDDSTDE</sequence>
<reference evidence="3" key="2">
    <citation type="submission" date="2017-10" db="EMBL/GenBank/DDBJ databases">
        <authorList>
            <person name="Skurnik M."/>
        </authorList>
    </citation>
    <scope>NUCLEOTIDE SEQUENCE [LARGE SCALE GENOMIC DNA]</scope>
</reference>
<reference evidence="1" key="1">
    <citation type="submission" date="2017-10" db="EMBL/GenBank/DDBJ databases">
        <authorList>
            <person name="Banno H."/>
            <person name="Chua N.-H."/>
        </authorList>
    </citation>
    <scope>NUCLEOTIDE SEQUENCE [LARGE SCALE GENOMIC DNA]</scope>
</reference>
<dbReference type="Proteomes" id="UP000317227">
    <property type="component" value="Segment"/>
</dbReference>
<dbReference type="RefSeq" id="YP_009623997.1">
    <property type="nucleotide sequence ID" value="NC_042116.1"/>
</dbReference>
<dbReference type="GeneID" id="40100805"/>
<proteinExistence type="predicted"/>
<dbReference type="EMBL" id="LT960551">
    <property type="protein sequence ID" value="SOK58664.1"/>
    <property type="molecule type" value="Genomic_DNA"/>
</dbReference>
<accession>A0A2C9CXC5</accession>
<name>A0A2C9CXC5_9CAUD</name>
<dbReference type="Proteomes" id="UP000240931">
    <property type="component" value="Segment"/>
</dbReference>
<reference evidence="2 4" key="3">
    <citation type="submission" date="2019-06" db="EMBL/GenBank/DDBJ databases">
        <authorList>
            <person name="Bower L."/>
            <person name="Leinonen R."/>
        </authorList>
    </citation>
    <scope>NUCLEOTIDE SEQUENCE [LARGE SCALE GENOMIC DNA]</scope>
</reference>
<evidence type="ECO:0000313" key="1">
    <source>
        <dbReference type="EMBL" id="SOK58664.1"/>
    </source>
</evidence>